<evidence type="ECO:0000256" key="4">
    <source>
        <dbReference type="ARBA" id="ARBA00023027"/>
    </source>
</evidence>
<dbReference type="InterPro" id="IPR050134">
    <property type="entry name" value="NAD-dep_sirtuin_deacylases"/>
</dbReference>
<evidence type="ECO:0000256" key="3">
    <source>
        <dbReference type="ARBA" id="ARBA00022679"/>
    </source>
</evidence>
<comment type="caution">
    <text evidence="7">The sequence shown here is derived from an EMBL/GenBank/DDBJ whole genome shotgun (WGS) entry which is preliminary data.</text>
</comment>
<comment type="caution">
    <text evidence="5">Lacks conserved residue(s) required for the propagation of feature annotation.</text>
</comment>
<evidence type="ECO:0000313" key="7">
    <source>
        <dbReference type="EMBL" id="KOS15808.1"/>
    </source>
</evidence>
<dbReference type="PANTHER" id="PTHR11085:SF10">
    <property type="entry name" value="NAD-DEPENDENT PROTEIN DEACYLASE SIRTUIN-5, MITOCHONDRIAL-RELATED"/>
    <property type="match status" value="1"/>
</dbReference>
<dbReference type="OrthoDB" id="424302at2759"/>
<comment type="subcellular location">
    <subcellularLocation>
        <location evidence="1">Mitochondrion</location>
    </subcellularLocation>
</comment>
<name>A0A0M8MPM7_9BASI</name>
<dbReference type="SUPFAM" id="SSF52467">
    <property type="entry name" value="DHS-like NAD/FAD-binding domain"/>
    <property type="match status" value="1"/>
</dbReference>
<dbReference type="Gene3D" id="3.30.1600.10">
    <property type="entry name" value="SIR2/SIRT2 'Small Domain"/>
    <property type="match status" value="1"/>
</dbReference>
<dbReference type="InterPro" id="IPR026591">
    <property type="entry name" value="Sirtuin_cat_small_dom_sf"/>
</dbReference>
<evidence type="ECO:0000256" key="2">
    <source>
        <dbReference type="ARBA" id="ARBA00006924"/>
    </source>
</evidence>
<feature type="domain" description="Deacetylase sirtuin-type" evidence="6">
    <location>
        <begin position="1"/>
        <end position="266"/>
    </location>
</feature>
<evidence type="ECO:0000256" key="1">
    <source>
        <dbReference type="ARBA" id="ARBA00004173"/>
    </source>
</evidence>
<keyword evidence="4" id="KW-0520">NAD</keyword>
<accession>A0A0M8MPM7</accession>
<dbReference type="STRING" id="77020.A0A0M8MPM7"/>
<dbReference type="PANTHER" id="PTHR11085">
    <property type="entry name" value="NAD-DEPENDENT PROTEIN DEACYLASE SIRTUIN-5, MITOCHONDRIAL-RELATED"/>
    <property type="match status" value="1"/>
</dbReference>
<sequence>MRSAQPNETHDILAQWLHQGRIHQLITQNVDRLHHVAYQHVTKDYPPILELHGMFGMTDWKGALGEVRCVSHGTHGVPNSNRLWWDQETTDSFGPVDRYYPTPMAPLDDPHGCGFIMSRDVFQDRLAEINPDWAAWAEKFKTDINMTLQRNPDGDVQLEGVSYETFQYPACPNCGGTLKPDVVLFGENVRKSIRQRSEELLKECDALLLIGTTLATHSAYRLAREASDTGKPIVLINRGPTRADSIVDTRIGLGCSEVLTEVAKHV</sequence>
<comment type="similarity">
    <text evidence="2">Belongs to the sirtuin family. Class I subfamily.</text>
</comment>
<dbReference type="Proteomes" id="UP000037751">
    <property type="component" value="Unassembled WGS sequence"/>
</dbReference>
<proteinExistence type="inferred from homology"/>
<gene>
    <name evidence="7" type="ORF">Malapachy_2526</name>
</gene>
<dbReference type="VEuPathDB" id="FungiDB:Malapachy_2526"/>
<keyword evidence="8" id="KW-1185">Reference proteome</keyword>
<organism evidence="7 8">
    <name type="scientific">Malassezia pachydermatis</name>
    <dbReference type="NCBI Taxonomy" id="77020"/>
    <lineage>
        <taxon>Eukaryota</taxon>
        <taxon>Fungi</taxon>
        <taxon>Dikarya</taxon>
        <taxon>Basidiomycota</taxon>
        <taxon>Ustilaginomycotina</taxon>
        <taxon>Malasseziomycetes</taxon>
        <taxon>Malasseziales</taxon>
        <taxon>Malasseziaceae</taxon>
        <taxon>Malassezia</taxon>
    </lineage>
</organism>
<dbReference type="InterPro" id="IPR029035">
    <property type="entry name" value="DHS-like_NAD/FAD-binding_dom"/>
</dbReference>
<dbReference type="Gene3D" id="3.40.50.1220">
    <property type="entry name" value="TPP-binding domain"/>
    <property type="match status" value="2"/>
</dbReference>
<dbReference type="PROSITE" id="PS50305">
    <property type="entry name" value="SIRTUIN"/>
    <property type="match status" value="1"/>
</dbReference>
<dbReference type="GeneID" id="28728890"/>
<evidence type="ECO:0000313" key="8">
    <source>
        <dbReference type="Proteomes" id="UP000037751"/>
    </source>
</evidence>
<dbReference type="Pfam" id="PF02146">
    <property type="entry name" value="SIR2"/>
    <property type="match status" value="2"/>
</dbReference>
<dbReference type="GO" id="GO:0017136">
    <property type="term" value="F:histone deacetylase activity, NAD-dependent"/>
    <property type="evidence" value="ECO:0007669"/>
    <property type="project" value="TreeGrafter"/>
</dbReference>
<keyword evidence="3" id="KW-0808">Transferase</keyword>
<evidence type="ECO:0000256" key="5">
    <source>
        <dbReference type="PROSITE-ProRule" id="PRU00236"/>
    </source>
</evidence>
<dbReference type="GO" id="GO:0070403">
    <property type="term" value="F:NAD+ binding"/>
    <property type="evidence" value="ECO:0007669"/>
    <property type="project" value="InterPro"/>
</dbReference>
<evidence type="ECO:0000259" key="6">
    <source>
        <dbReference type="PROSITE" id="PS50305"/>
    </source>
</evidence>
<dbReference type="AlphaFoldDB" id="A0A0M8MPM7"/>
<dbReference type="RefSeq" id="XP_017993440.1">
    <property type="nucleotide sequence ID" value="XM_018137015.1"/>
</dbReference>
<dbReference type="InterPro" id="IPR003000">
    <property type="entry name" value="Sirtuin"/>
</dbReference>
<protein>
    <submittedName>
        <fullName evidence="7">Nad-dependent deacetylase sirtuin type 4</fullName>
    </submittedName>
</protein>
<dbReference type="GO" id="GO:0005739">
    <property type="term" value="C:mitochondrion"/>
    <property type="evidence" value="ECO:0007669"/>
    <property type="project" value="UniProtKB-SubCell"/>
</dbReference>
<dbReference type="EMBL" id="LGAV01000002">
    <property type="protein sequence ID" value="KOS15808.1"/>
    <property type="molecule type" value="Genomic_DNA"/>
</dbReference>
<reference evidence="7 8" key="1">
    <citation type="submission" date="2015-07" db="EMBL/GenBank/DDBJ databases">
        <title>Draft Genome Sequence of Malassezia furfur CBS1878 and Malassezia pachydermatis CBS1879.</title>
        <authorList>
            <person name="Triana S."/>
            <person name="Ohm R."/>
            <person name="Gonzalez A."/>
            <person name="DeCock H."/>
            <person name="Restrepo S."/>
            <person name="Celis A."/>
        </authorList>
    </citation>
    <scope>NUCLEOTIDE SEQUENCE [LARGE SCALE GENOMIC DNA]</scope>
    <source>
        <strain evidence="7 8">CBS 1879</strain>
    </source>
</reference>
<dbReference type="InterPro" id="IPR026590">
    <property type="entry name" value="Ssirtuin_cat_dom"/>
</dbReference>